<comment type="caution">
    <text evidence="1">The sequence shown here is derived from an EMBL/GenBank/DDBJ whole genome shotgun (WGS) entry which is preliminary data.</text>
</comment>
<reference evidence="1 2" key="1">
    <citation type="journal article" date="2024" name="Science">
        <title>Giant polyketide synthase enzymes in the biosynthesis of giant marine polyether toxins.</title>
        <authorList>
            <person name="Fallon T.R."/>
            <person name="Shende V.V."/>
            <person name="Wierzbicki I.H."/>
            <person name="Pendleton A.L."/>
            <person name="Watervoot N.F."/>
            <person name="Auber R.P."/>
            <person name="Gonzalez D.J."/>
            <person name="Wisecaver J.H."/>
            <person name="Moore B.S."/>
        </authorList>
    </citation>
    <scope>NUCLEOTIDE SEQUENCE [LARGE SCALE GENOMIC DNA]</scope>
    <source>
        <strain evidence="1 2">12B1</strain>
    </source>
</reference>
<organism evidence="1 2">
    <name type="scientific">Prymnesium parvum</name>
    <name type="common">Toxic golden alga</name>
    <dbReference type="NCBI Taxonomy" id="97485"/>
    <lineage>
        <taxon>Eukaryota</taxon>
        <taxon>Haptista</taxon>
        <taxon>Haptophyta</taxon>
        <taxon>Prymnesiophyceae</taxon>
        <taxon>Prymnesiales</taxon>
        <taxon>Prymnesiaceae</taxon>
        <taxon>Prymnesium</taxon>
    </lineage>
</organism>
<name>A0AB34J4V5_PRYPA</name>
<proteinExistence type="predicted"/>
<accession>A0AB34J4V5</accession>
<dbReference type="AlphaFoldDB" id="A0AB34J4V5"/>
<gene>
    <name evidence="1" type="ORF">AB1Y20_005682</name>
</gene>
<evidence type="ECO:0000313" key="2">
    <source>
        <dbReference type="Proteomes" id="UP001515480"/>
    </source>
</evidence>
<protein>
    <submittedName>
        <fullName evidence="1">Uncharacterized protein</fullName>
    </submittedName>
</protein>
<dbReference type="Proteomes" id="UP001515480">
    <property type="component" value="Unassembled WGS sequence"/>
</dbReference>
<dbReference type="EMBL" id="JBGBPQ010000013">
    <property type="protein sequence ID" value="KAL1512427.1"/>
    <property type="molecule type" value="Genomic_DNA"/>
</dbReference>
<sequence length="292" mass="30949">MATTTHINNPISLSSPAAVDNSSHDHPLILNADEPLVISTPFLQWQSFPPAAPGGPPRMGIPHHRAIKAFARRCSLSTAAADLTGMAAIDCFVLFLSAAAWQRLLNELLASKLLEGGPFTAWSTFLDRIERIEVTTPSSLALTMNDFDLGESFEAPAIPGRAAIPGAAGRRGQPRAPAIPAVAAQPAQPGPPDIAYLSLVTINTMFYPSTNSPLGSWCDLVGALGVGRTRSSRRPPLANVRTADVMLSSAVASRVLGSGANQAPNALIAVHLPDMFREMQLPNLSFGRVEHR</sequence>
<evidence type="ECO:0000313" key="1">
    <source>
        <dbReference type="EMBL" id="KAL1512427.1"/>
    </source>
</evidence>
<keyword evidence="2" id="KW-1185">Reference proteome</keyword>